<keyword evidence="11 19" id="KW-0862">Zinc</keyword>
<dbReference type="FunFam" id="3.40.50.300:FF:000593">
    <property type="entry name" value="DNA repair protein RAD50"/>
    <property type="match status" value="1"/>
</dbReference>
<comment type="caution">
    <text evidence="23">The sequence shown here is derived from an EMBL/GenBank/DDBJ whole genome shotgun (WGS) entry which is preliminary data.</text>
</comment>
<comment type="similarity">
    <text evidence="4">Belongs to the SMC family. RAD50 subfamily.</text>
</comment>
<comment type="subcellular location">
    <subcellularLocation>
        <location evidence="3">Chromosome</location>
    </subcellularLocation>
    <subcellularLocation>
        <location evidence="2">Nucleus</location>
    </subcellularLocation>
</comment>
<feature type="chain" id="PRO_5043406766" description="DNA repair protein RAD50" evidence="21">
    <location>
        <begin position="23"/>
        <end position="1298"/>
    </location>
</feature>
<evidence type="ECO:0000256" key="13">
    <source>
        <dbReference type="ARBA" id="ARBA00022842"/>
    </source>
</evidence>
<dbReference type="Gene3D" id="3.40.50.300">
    <property type="entry name" value="P-loop containing nucleotide triphosphate hydrolases"/>
    <property type="match status" value="2"/>
</dbReference>
<dbReference type="GO" id="GO:0030870">
    <property type="term" value="C:Mre11 complex"/>
    <property type="evidence" value="ECO:0007669"/>
    <property type="project" value="InterPro"/>
</dbReference>
<feature type="domain" description="Zinc-hook" evidence="22">
    <location>
        <begin position="631"/>
        <end position="730"/>
    </location>
</feature>
<protein>
    <recommendedName>
        <fullName evidence="5">DNA repair protein RAD50</fullName>
    </recommendedName>
</protein>
<keyword evidence="15" id="KW-0234">DNA repair</keyword>
<evidence type="ECO:0000256" key="6">
    <source>
        <dbReference type="ARBA" id="ARBA00022454"/>
    </source>
</evidence>
<dbReference type="PROSITE" id="PS51131">
    <property type="entry name" value="ZN_HOOK"/>
    <property type="match status" value="1"/>
</dbReference>
<organism evidence="23 24">
    <name type="scientific">Exocentrus adspersus</name>
    <dbReference type="NCBI Taxonomy" id="1586481"/>
    <lineage>
        <taxon>Eukaryota</taxon>
        <taxon>Metazoa</taxon>
        <taxon>Ecdysozoa</taxon>
        <taxon>Arthropoda</taxon>
        <taxon>Hexapoda</taxon>
        <taxon>Insecta</taxon>
        <taxon>Pterygota</taxon>
        <taxon>Neoptera</taxon>
        <taxon>Endopterygota</taxon>
        <taxon>Coleoptera</taxon>
        <taxon>Polyphaga</taxon>
        <taxon>Cucujiformia</taxon>
        <taxon>Chrysomeloidea</taxon>
        <taxon>Cerambycidae</taxon>
        <taxon>Lamiinae</taxon>
        <taxon>Acanthocinini</taxon>
        <taxon>Exocentrus</taxon>
    </lineage>
</organism>
<dbReference type="EMBL" id="JANEYG010000110">
    <property type="protein sequence ID" value="KAJ8912852.1"/>
    <property type="molecule type" value="Genomic_DNA"/>
</dbReference>
<dbReference type="GO" id="GO:0005524">
    <property type="term" value="F:ATP binding"/>
    <property type="evidence" value="ECO:0007669"/>
    <property type="project" value="UniProtKB-KW"/>
</dbReference>
<feature type="binding site" evidence="19">
    <location>
        <position position="676"/>
    </location>
    <ligand>
        <name>Zn(2+)</name>
        <dbReference type="ChEBI" id="CHEBI:29105"/>
    </ligand>
</feature>
<evidence type="ECO:0000256" key="18">
    <source>
        <dbReference type="ARBA" id="ARBA00049360"/>
    </source>
</evidence>
<keyword evidence="7 19" id="KW-0479">Metal-binding</keyword>
<evidence type="ECO:0000256" key="8">
    <source>
        <dbReference type="ARBA" id="ARBA00022741"/>
    </source>
</evidence>
<dbReference type="GO" id="GO:0070192">
    <property type="term" value="P:chromosome organization involved in meiotic cell cycle"/>
    <property type="evidence" value="ECO:0007669"/>
    <property type="project" value="TreeGrafter"/>
</dbReference>
<evidence type="ECO:0000256" key="12">
    <source>
        <dbReference type="ARBA" id="ARBA00022840"/>
    </source>
</evidence>
<dbReference type="GO" id="GO:0000722">
    <property type="term" value="P:telomere maintenance via recombination"/>
    <property type="evidence" value="ECO:0007669"/>
    <property type="project" value="UniProtKB-ARBA"/>
</dbReference>
<keyword evidence="13" id="KW-0460">Magnesium</keyword>
<dbReference type="GO" id="GO:0016887">
    <property type="term" value="F:ATP hydrolysis activity"/>
    <property type="evidence" value="ECO:0007669"/>
    <property type="project" value="InterPro"/>
</dbReference>
<evidence type="ECO:0000256" key="16">
    <source>
        <dbReference type="ARBA" id="ARBA00023242"/>
    </source>
</evidence>
<feature type="coiled-coil region" evidence="20">
    <location>
        <begin position="466"/>
        <end position="530"/>
    </location>
</feature>
<evidence type="ECO:0000256" key="15">
    <source>
        <dbReference type="ARBA" id="ARBA00023204"/>
    </source>
</evidence>
<proteinExistence type="inferred from homology"/>
<evidence type="ECO:0000256" key="17">
    <source>
        <dbReference type="ARBA" id="ARBA00023254"/>
    </source>
</evidence>
<keyword evidence="12" id="KW-0067">ATP-binding</keyword>
<feature type="coiled-coil region" evidence="20">
    <location>
        <begin position="576"/>
        <end position="624"/>
    </location>
</feature>
<evidence type="ECO:0000256" key="10">
    <source>
        <dbReference type="ARBA" id="ARBA00022801"/>
    </source>
</evidence>
<dbReference type="InterPro" id="IPR013134">
    <property type="entry name" value="Zn_hook_RAD50"/>
</dbReference>
<evidence type="ECO:0000256" key="4">
    <source>
        <dbReference type="ARBA" id="ARBA00009439"/>
    </source>
</evidence>
<dbReference type="InterPro" id="IPR038729">
    <property type="entry name" value="Rad50/SbcC_AAA"/>
</dbReference>
<keyword evidence="16" id="KW-0539">Nucleus</keyword>
<evidence type="ECO:0000256" key="20">
    <source>
        <dbReference type="SAM" id="Coils"/>
    </source>
</evidence>
<reference evidence="23 24" key="1">
    <citation type="journal article" date="2023" name="Insect Mol. Biol.">
        <title>Genome sequencing provides insights into the evolution of gene families encoding plant cell wall-degrading enzymes in longhorned beetles.</title>
        <authorList>
            <person name="Shin N.R."/>
            <person name="Okamura Y."/>
            <person name="Kirsch R."/>
            <person name="Pauchet Y."/>
        </authorList>
    </citation>
    <scope>NUCLEOTIDE SEQUENCE [LARGE SCALE GENOMIC DNA]</scope>
    <source>
        <strain evidence="23">EAD_L_NR</strain>
    </source>
</reference>
<feature type="signal peptide" evidence="21">
    <location>
        <begin position="1"/>
        <end position="22"/>
    </location>
</feature>
<keyword evidence="14 20" id="KW-0175">Coiled coil</keyword>
<keyword evidence="8" id="KW-0547">Nucleotide-binding</keyword>
<evidence type="ECO:0000256" key="2">
    <source>
        <dbReference type="ARBA" id="ARBA00004123"/>
    </source>
</evidence>
<feature type="coiled-coil region" evidence="20">
    <location>
        <begin position="235"/>
        <end position="286"/>
    </location>
</feature>
<keyword evidence="24" id="KW-1185">Reference proteome</keyword>
<feature type="coiled-coil region" evidence="20">
    <location>
        <begin position="316"/>
        <end position="350"/>
    </location>
</feature>
<feature type="coiled-coil region" evidence="20">
    <location>
        <begin position="791"/>
        <end position="1094"/>
    </location>
</feature>
<feature type="coiled-coil region" evidence="20">
    <location>
        <begin position="389"/>
        <end position="434"/>
    </location>
</feature>
<gene>
    <name evidence="23" type="ORF">NQ315_007984</name>
</gene>
<accession>A0AAV8VFI0</accession>
<dbReference type="GO" id="GO:0003691">
    <property type="term" value="F:double-stranded telomeric DNA binding"/>
    <property type="evidence" value="ECO:0007669"/>
    <property type="project" value="TreeGrafter"/>
</dbReference>
<dbReference type="InterPro" id="IPR027417">
    <property type="entry name" value="P-loop_NTPase"/>
</dbReference>
<comment type="cofactor">
    <cofactor evidence="1">
        <name>Zn(2+)</name>
        <dbReference type="ChEBI" id="CHEBI:29105"/>
    </cofactor>
</comment>
<evidence type="ECO:0000256" key="11">
    <source>
        <dbReference type="ARBA" id="ARBA00022833"/>
    </source>
</evidence>
<dbReference type="GO" id="GO:0006302">
    <property type="term" value="P:double-strand break repair"/>
    <property type="evidence" value="ECO:0007669"/>
    <property type="project" value="InterPro"/>
</dbReference>
<evidence type="ECO:0000313" key="23">
    <source>
        <dbReference type="EMBL" id="KAJ8912852.1"/>
    </source>
</evidence>
<evidence type="ECO:0000256" key="9">
    <source>
        <dbReference type="ARBA" id="ARBA00022763"/>
    </source>
</evidence>
<name>A0AAV8VFI0_9CUCU</name>
<comment type="catalytic activity">
    <reaction evidence="18">
        <text>ATP + H2O = ADP + phosphate + H(+)</text>
        <dbReference type="Rhea" id="RHEA:13065"/>
        <dbReference type="ChEBI" id="CHEBI:15377"/>
        <dbReference type="ChEBI" id="CHEBI:15378"/>
        <dbReference type="ChEBI" id="CHEBI:30616"/>
        <dbReference type="ChEBI" id="CHEBI:43474"/>
        <dbReference type="ChEBI" id="CHEBI:456216"/>
    </reaction>
</comment>
<dbReference type="PANTHER" id="PTHR18867:SF12">
    <property type="entry name" value="DNA REPAIR PROTEIN RAD50"/>
    <property type="match status" value="1"/>
</dbReference>
<dbReference type="GO" id="GO:0043047">
    <property type="term" value="F:single-stranded telomeric DNA binding"/>
    <property type="evidence" value="ECO:0007669"/>
    <property type="project" value="TreeGrafter"/>
</dbReference>
<evidence type="ECO:0000256" key="5">
    <source>
        <dbReference type="ARBA" id="ARBA00017893"/>
    </source>
</evidence>
<evidence type="ECO:0000256" key="7">
    <source>
        <dbReference type="ARBA" id="ARBA00022723"/>
    </source>
</evidence>
<feature type="binding site" evidence="19">
    <location>
        <position position="679"/>
    </location>
    <ligand>
        <name>Zn(2+)</name>
        <dbReference type="ChEBI" id="CHEBI:29105"/>
    </ligand>
</feature>
<dbReference type="GO" id="GO:0007004">
    <property type="term" value="P:telomere maintenance via telomerase"/>
    <property type="evidence" value="ECO:0007669"/>
    <property type="project" value="TreeGrafter"/>
</dbReference>
<keyword evidence="9" id="KW-0227">DNA damage</keyword>
<sequence>MSFLNCIIMALLHSLQIRGIRSFSPDNDETIYFNTPVTLFLGQNGCGKTTIIESIRFALTSEVPAGSNNGQGFLNDPKISSKSSTKGSIKIKFLDCQGNEITVSRFLMVTAKAAGGLTFKKIAVNVRRRDKDDLGNPKDISGRCLEIDNYCSGALNVSKSILNNVIFCHQENSAWPLDEPKRLKEKFDEIFDAVKYNKCVEILRKFIKERQGNLKKDLPLKKSIKDEVEKKRGKFNEKKDKLQGVENTIKQYQINSKPMEARMKEILDLEASIGALQRNLTAVETEKKGVIEQQNTIRKHISYIFKGSDEELRSKMETFHEEQEEEKNLVTELEKRNKEISEASSQLNENIQKKLYNEKLVEIKTLIDKAASNLKITVPTHGSDNELIISDLKNALNDWEEEFKHFIAQKDLEEKKLQNEIDEIREKHASTKQIISSKKCLIEECKKKITDINYKLDELDSSDSQLAIIADNIKKLETTLRNLKKSFNEDQILRDVDEMREQIQNKENYLQKLDKEFRILNHNYAKEQQLDIEKKFLIEKRSEISKIKSRHAQDFENLFGGNLPEKNIMRNVTDIQKQEELKFKTITNKVNELQKQVTTLETKVQDQQNRLASTFKELEAEKKKVSDLCSGRPFNDVLTENFNKREKLQRDKGQYSSAKIMYEAFVNKFEKESPCCPICNTDFTSKEANVKIIIQQLKNKIERIPMQLVHVEKELKTVEEMYNKLQQLKPVNDNIEILSNAKIPLMEEELINLTKALETSSRQLLSEKDSLTSPVNTLEICKSVITDVTLLDQHISDVEKTKNSISNLERDIVKVPSNRSRQETEAEIDSVKAELNNLKNQYETNKTMIESHRIRCQDLNTDIQRETQKQIDMQKLVQEKPLLESQKTELTEKLAVLRVEIEESNNSLNTLDLELAQSMERRQNTVLSNRKTREDKRNEISTIKNMITDINKLQNQINLYIKNNSGVKLEAAITELAELKTKEKKLEDARIKVVNAISTKKQNLAKQETDFRALKDNVILREKQKLEQKLEKEINDLKKQIGNYDIKSLYDEKQRLQRKIDNVQRDINSLSGQQEEIIKQLTEIEEELEKRQNKNAYNNYKKQYYELKVEEFAVQDLIKYVTVLERSVLQFHKERMVHINTIIRELWRSIYRGNDIDYIEIQTDEGTSGGAKRRTYNYKVVQVKKGVELEMRGRCSAGQKVLACLVIRMALAETFSAHCGILALDEPTTNLDRENIMSLSDSLSRIISTRENEKNFQLLIITHDEEFLNTLVRVQSIDNYWKVKRNEEGFSTVEKHLL</sequence>
<keyword evidence="6" id="KW-0158">Chromosome</keyword>
<dbReference type="Pfam" id="PF13476">
    <property type="entry name" value="AAA_23"/>
    <property type="match status" value="1"/>
</dbReference>
<dbReference type="GO" id="GO:0000794">
    <property type="term" value="C:condensed nuclear chromosome"/>
    <property type="evidence" value="ECO:0007669"/>
    <property type="project" value="TreeGrafter"/>
</dbReference>
<dbReference type="SUPFAM" id="SSF52540">
    <property type="entry name" value="P-loop containing nucleoside triphosphate hydrolases"/>
    <property type="match status" value="1"/>
</dbReference>
<keyword evidence="21" id="KW-0732">Signal</keyword>
<evidence type="ECO:0000256" key="19">
    <source>
        <dbReference type="PROSITE-ProRule" id="PRU00471"/>
    </source>
</evidence>
<evidence type="ECO:0000256" key="21">
    <source>
        <dbReference type="SAM" id="SignalP"/>
    </source>
</evidence>
<evidence type="ECO:0000256" key="1">
    <source>
        <dbReference type="ARBA" id="ARBA00001947"/>
    </source>
</evidence>
<keyword evidence="10" id="KW-0378">Hydrolase</keyword>
<dbReference type="GO" id="GO:0051880">
    <property type="term" value="F:G-quadruplex DNA binding"/>
    <property type="evidence" value="ECO:0007669"/>
    <property type="project" value="TreeGrafter"/>
</dbReference>
<dbReference type="PANTHER" id="PTHR18867">
    <property type="entry name" value="RAD50"/>
    <property type="match status" value="1"/>
</dbReference>
<evidence type="ECO:0000256" key="14">
    <source>
        <dbReference type="ARBA" id="ARBA00023054"/>
    </source>
</evidence>
<evidence type="ECO:0000259" key="22">
    <source>
        <dbReference type="PROSITE" id="PS51131"/>
    </source>
</evidence>
<dbReference type="GO" id="GO:0046872">
    <property type="term" value="F:metal ion binding"/>
    <property type="evidence" value="ECO:0007669"/>
    <property type="project" value="UniProtKB-UniRule"/>
</dbReference>
<dbReference type="NCBIfam" id="TIGR00606">
    <property type="entry name" value="rad50"/>
    <property type="match status" value="1"/>
</dbReference>
<evidence type="ECO:0000313" key="24">
    <source>
        <dbReference type="Proteomes" id="UP001159042"/>
    </source>
</evidence>
<dbReference type="SUPFAM" id="SSF75712">
    <property type="entry name" value="Rad50 coiled-coil Zn hook"/>
    <property type="match status" value="1"/>
</dbReference>
<dbReference type="Proteomes" id="UP001159042">
    <property type="component" value="Unassembled WGS sequence"/>
</dbReference>
<keyword evidence="17" id="KW-0469">Meiosis</keyword>
<dbReference type="InterPro" id="IPR004584">
    <property type="entry name" value="Rad50_eukaryotes"/>
</dbReference>
<evidence type="ECO:0000256" key="3">
    <source>
        <dbReference type="ARBA" id="ARBA00004286"/>
    </source>
</evidence>